<name>A0A841JPE4_9BACT</name>
<dbReference type="GO" id="GO:0015344">
    <property type="term" value="F:siderophore uptake transmembrane transporter activity"/>
    <property type="evidence" value="ECO:0007669"/>
    <property type="project" value="TreeGrafter"/>
</dbReference>
<dbReference type="Pfam" id="PF13620">
    <property type="entry name" value="CarboxypepD_reg"/>
    <property type="match status" value="1"/>
</dbReference>
<dbReference type="PANTHER" id="PTHR30069:SF29">
    <property type="entry name" value="HEMOGLOBIN AND HEMOGLOBIN-HAPTOGLOBIN-BINDING PROTEIN 1-RELATED"/>
    <property type="match status" value="1"/>
</dbReference>
<dbReference type="Gene3D" id="2.40.170.20">
    <property type="entry name" value="TonB-dependent receptor, beta-barrel domain"/>
    <property type="match status" value="1"/>
</dbReference>
<reference evidence="10 11" key="1">
    <citation type="submission" date="2020-08" db="EMBL/GenBank/DDBJ databases">
        <title>Genomic Encyclopedia of Type Strains, Phase IV (KMG-IV): sequencing the most valuable type-strain genomes for metagenomic binning, comparative biology and taxonomic classification.</title>
        <authorList>
            <person name="Goeker M."/>
        </authorList>
    </citation>
    <scope>NUCLEOTIDE SEQUENCE [LARGE SCALE GENOMIC DNA]</scope>
    <source>
        <strain evidence="10 11">DSM 103733</strain>
    </source>
</reference>
<dbReference type="InterPro" id="IPR036942">
    <property type="entry name" value="Beta-barrel_TonB_sf"/>
</dbReference>
<sequence length="1246" mass="132612">MKKDSWFARLGSFTNQGICLCALLALAALLIHAPAASAQNITATLSGTVQDTTGAVIPGASVTLVNEATQDTRVITSTAAGYFTFPAILPSSYTLKISAKGFSSKNVNGIVLHAGDSLSVPDLSLAVGGAEQTVTVAAATQNIITSNGERSDVLSYADIQNLALEGRDTTELLKVLPGVTTVSGGLTNSGSQFNPVNTGAAQSAIGSGLQVNGVPYKGGTALLADNVSILDPGDDAGALATISPEMTQEVSVQTSNFGAEAQFGPVVVSAISKSGTASYHGEGYFDARNDALNANDWQSNHQDKPKAGAHYYYPGGNGGGPIPFTHKTVFIWGGYEHFFQNQGNANVLQSYIPSPEMMAGDFTSDNADNNVLCPGGFTAAAQGSWCNNLNGTILPDGTPVTNGHIPAQYLDPGAKALASFWPKANANPATTPGGYNYYQPIINTNNGWIYRLRLDYNLGDKDKFFISYQQGYSSELANGNGAHIYWTPGNSIPFPGGGLHGLTFSKAIAGHFVHIFNSTTTNEFIAAWAFGNFPYAPPNTAAAYKSTLGYPSSYGSVFGGGSKLIPSYSSGGTDTFPDFSQSDIFEPGGSYIVRKEVPSFTDNFTKVWGAHTVKFGGFTQNVSNLQGNDGTNLNGIVNSFSGQQKNLITGINTGSPNNPVANFITGTVTSYTESNGAPVSDMAYQDTSFFVQDDFKATRRLSIDMGVRFDHVGHWYDRQGTGMAVFYPDRVMPDYFAGKISPGYYWHSIDAGVPLSGQPNRFAFVSPRFGLSYDLFGTGKTVLRGGFGAYRFSDQYNDYASALTTAQAVQNYNLPGQSSIQLSQIGLLKPSACTAPPCGTSGNQTGLDPTDYGIPLTYAYNFTIDQELPHHMLLEVAYVGNSSSELNDNGEVISGSQFTAFADQNKAPVGSFFQADPKTGLIAQNPERVNSTCAGTVCNAAADYHAFGYAYGTASAYESKDIGYTNYNGLQVTFSKQTGHLTFNLNGTWSKTLGTGLQANPFVLRANYGVEAIDRPLVFNSSYSYQTGRWYNGNKLIGGAVNGWLISGISTWQEGGSIIAGLGNGVPNFGLTENYINIPQAAQNAGVAPGLGDPTYFGTDAPISINPVLSCNPTSGLHHYQRVNVACFQAPAIGTNGGQNYPYMSTAAYIDNDLALAKTFTITKEQNVEFRISAFNWLNHPLPQFSSLNQLTLRYNVDYASKAITLNQANSPNAGSGQTVQNFGYLDSKDGSPYQRNLELDIKYHF</sequence>
<evidence type="ECO:0000256" key="7">
    <source>
        <dbReference type="ARBA" id="ARBA00023237"/>
    </source>
</evidence>
<organism evidence="10 11">
    <name type="scientific">Silvibacterium bohemicum</name>
    <dbReference type="NCBI Taxonomy" id="1577686"/>
    <lineage>
        <taxon>Bacteria</taxon>
        <taxon>Pseudomonadati</taxon>
        <taxon>Acidobacteriota</taxon>
        <taxon>Terriglobia</taxon>
        <taxon>Terriglobales</taxon>
        <taxon>Acidobacteriaceae</taxon>
        <taxon>Silvibacterium</taxon>
    </lineage>
</organism>
<evidence type="ECO:0000256" key="1">
    <source>
        <dbReference type="ARBA" id="ARBA00004571"/>
    </source>
</evidence>
<protein>
    <recommendedName>
        <fullName evidence="9">TonB-dependent transporter Oar-like beta-barrel domain-containing protein</fullName>
    </recommendedName>
</protein>
<dbReference type="InterPro" id="IPR008969">
    <property type="entry name" value="CarboxyPept-like_regulatory"/>
</dbReference>
<evidence type="ECO:0000259" key="9">
    <source>
        <dbReference type="Pfam" id="PF25183"/>
    </source>
</evidence>
<evidence type="ECO:0000256" key="3">
    <source>
        <dbReference type="ARBA" id="ARBA00022452"/>
    </source>
</evidence>
<dbReference type="Proteomes" id="UP000538666">
    <property type="component" value="Unassembled WGS sequence"/>
</dbReference>
<feature type="signal peptide" evidence="8">
    <location>
        <begin position="1"/>
        <end position="38"/>
    </location>
</feature>
<dbReference type="InterPro" id="IPR057601">
    <property type="entry name" value="Oar-like_b-barrel"/>
</dbReference>
<keyword evidence="4" id="KW-0812">Transmembrane</keyword>
<dbReference type="RefSeq" id="WP_184084618.1">
    <property type="nucleotide sequence ID" value="NZ_JACHEK010000002.1"/>
</dbReference>
<keyword evidence="6" id="KW-0472">Membrane</keyword>
<comment type="caution">
    <text evidence="10">The sequence shown here is derived from an EMBL/GenBank/DDBJ whole genome shotgun (WGS) entry which is preliminary data.</text>
</comment>
<evidence type="ECO:0000256" key="6">
    <source>
        <dbReference type="ARBA" id="ARBA00023136"/>
    </source>
</evidence>
<dbReference type="SUPFAM" id="SSF56935">
    <property type="entry name" value="Porins"/>
    <property type="match status" value="1"/>
</dbReference>
<keyword evidence="2" id="KW-0813">Transport</keyword>
<evidence type="ECO:0000256" key="2">
    <source>
        <dbReference type="ARBA" id="ARBA00022448"/>
    </source>
</evidence>
<dbReference type="PANTHER" id="PTHR30069">
    <property type="entry name" value="TONB-DEPENDENT OUTER MEMBRANE RECEPTOR"/>
    <property type="match status" value="1"/>
</dbReference>
<evidence type="ECO:0000256" key="4">
    <source>
        <dbReference type="ARBA" id="ARBA00022692"/>
    </source>
</evidence>
<evidence type="ECO:0000256" key="5">
    <source>
        <dbReference type="ARBA" id="ARBA00022729"/>
    </source>
</evidence>
<dbReference type="AlphaFoldDB" id="A0A841JPE4"/>
<gene>
    <name evidence="10" type="ORF">HNQ77_001160</name>
</gene>
<dbReference type="GO" id="GO:0009279">
    <property type="term" value="C:cell outer membrane"/>
    <property type="evidence" value="ECO:0007669"/>
    <property type="project" value="UniProtKB-SubCell"/>
</dbReference>
<dbReference type="Gene3D" id="2.60.40.1120">
    <property type="entry name" value="Carboxypeptidase-like, regulatory domain"/>
    <property type="match status" value="1"/>
</dbReference>
<dbReference type="InterPro" id="IPR039426">
    <property type="entry name" value="TonB-dep_rcpt-like"/>
</dbReference>
<keyword evidence="5 8" id="KW-0732">Signal</keyword>
<accession>A0A841JPE4</accession>
<evidence type="ECO:0000256" key="8">
    <source>
        <dbReference type="SAM" id="SignalP"/>
    </source>
</evidence>
<proteinExistence type="predicted"/>
<evidence type="ECO:0000313" key="11">
    <source>
        <dbReference type="Proteomes" id="UP000538666"/>
    </source>
</evidence>
<feature type="domain" description="TonB-dependent transporter Oar-like beta-barrel" evidence="9">
    <location>
        <begin position="271"/>
        <end position="1186"/>
    </location>
</feature>
<comment type="subcellular location">
    <subcellularLocation>
        <location evidence="1">Cell outer membrane</location>
        <topology evidence="1">Multi-pass membrane protein</topology>
    </subcellularLocation>
</comment>
<keyword evidence="7" id="KW-0998">Cell outer membrane</keyword>
<evidence type="ECO:0000313" key="10">
    <source>
        <dbReference type="EMBL" id="MBB6143216.1"/>
    </source>
</evidence>
<keyword evidence="3" id="KW-1134">Transmembrane beta strand</keyword>
<dbReference type="SUPFAM" id="SSF49464">
    <property type="entry name" value="Carboxypeptidase regulatory domain-like"/>
    <property type="match status" value="1"/>
</dbReference>
<keyword evidence="11" id="KW-1185">Reference proteome</keyword>
<dbReference type="GO" id="GO:0044718">
    <property type="term" value="P:siderophore transmembrane transport"/>
    <property type="evidence" value="ECO:0007669"/>
    <property type="project" value="TreeGrafter"/>
</dbReference>
<feature type="chain" id="PRO_5032410067" description="TonB-dependent transporter Oar-like beta-barrel domain-containing protein" evidence="8">
    <location>
        <begin position="39"/>
        <end position="1246"/>
    </location>
</feature>
<dbReference type="EMBL" id="JACHEK010000002">
    <property type="protein sequence ID" value="MBB6143216.1"/>
    <property type="molecule type" value="Genomic_DNA"/>
</dbReference>
<dbReference type="Pfam" id="PF25183">
    <property type="entry name" value="OMP_b-brl_4"/>
    <property type="match status" value="1"/>
</dbReference>